<comment type="cofactor">
    <cofactor evidence="1">
        <name>Zn(2+)</name>
        <dbReference type="ChEBI" id="CHEBI:29105"/>
    </cofactor>
</comment>
<evidence type="ECO:0000256" key="4">
    <source>
        <dbReference type="ARBA" id="ARBA00022670"/>
    </source>
</evidence>
<comment type="caution">
    <text evidence="14">The sequence shown here is derived from an EMBL/GenBank/DDBJ whole genome shotgun (WGS) entry which is preliminary data.</text>
</comment>
<keyword evidence="7" id="KW-0378">Hydrolase</keyword>
<reference evidence="14 15" key="1">
    <citation type="submission" date="2021-03" db="EMBL/GenBank/DDBJ databases">
        <title>Sequencing the genomes of 1000 actinobacteria strains.</title>
        <authorList>
            <person name="Klenk H.-P."/>
        </authorList>
    </citation>
    <scope>NUCLEOTIDE SEQUENCE [LARGE SCALE GENOMIC DNA]</scope>
    <source>
        <strain evidence="14 15">DSM 46670</strain>
    </source>
</reference>
<keyword evidence="6" id="KW-0479">Metal-binding</keyword>
<feature type="domain" description="Peptidase M48" evidence="13">
    <location>
        <begin position="75"/>
        <end position="284"/>
    </location>
</feature>
<feature type="transmembrane region" description="Helical" evidence="12">
    <location>
        <begin position="697"/>
        <end position="730"/>
    </location>
</feature>
<dbReference type="Pfam" id="PF01435">
    <property type="entry name" value="Peptidase_M48"/>
    <property type="match status" value="1"/>
</dbReference>
<evidence type="ECO:0000256" key="11">
    <source>
        <dbReference type="ARBA" id="ARBA00023136"/>
    </source>
</evidence>
<keyword evidence="4 14" id="KW-0645">Protease</keyword>
<evidence type="ECO:0000256" key="2">
    <source>
        <dbReference type="ARBA" id="ARBA00004651"/>
    </source>
</evidence>
<evidence type="ECO:0000313" key="14">
    <source>
        <dbReference type="EMBL" id="MBP2330517.1"/>
    </source>
</evidence>
<dbReference type="GO" id="GO:0006508">
    <property type="term" value="P:proteolysis"/>
    <property type="evidence" value="ECO:0007669"/>
    <property type="project" value="UniProtKB-KW"/>
</dbReference>
<feature type="transmembrane region" description="Helical" evidence="12">
    <location>
        <begin position="750"/>
        <end position="774"/>
    </location>
</feature>
<organism evidence="14 15">
    <name type="scientific">Kibdelosporangium banguiense</name>
    <dbReference type="NCBI Taxonomy" id="1365924"/>
    <lineage>
        <taxon>Bacteria</taxon>
        <taxon>Bacillati</taxon>
        <taxon>Actinomycetota</taxon>
        <taxon>Actinomycetes</taxon>
        <taxon>Pseudonocardiales</taxon>
        <taxon>Pseudonocardiaceae</taxon>
        <taxon>Kibdelosporangium</taxon>
    </lineage>
</organism>
<dbReference type="InterPro" id="IPR001915">
    <property type="entry name" value="Peptidase_M48"/>
</dbReference>
<feature type="transmembrane region" description="Helical" evidence="12">
    <location>
        <begin position="44"/>
        <end position="61"/>
    </location>
</feature>
<evidence type="ECO:0000256" key="7">
    <source>
        <dbReference type="ARBA" id="ARBA00022801"/>
    </source>
</evidence>
<dbReference type="GO" id="GO:0008233">
    <property type="term" value="F:peptidase activity"/>
    <property type="evidence" value="ECO:0007669"/>
    <property type="project" value="UniProtKB-KW"/>
</dbReference>
<feature type="transmembrane region" description="Helical" evidence="12">
    <location>
        <begin position="584"/>
        <end position="602"/>
    </location>
</feature>
<evidence type="ECO:0000256" key="12">
    <source>
        <dbReference type="SAM" id="Phobius"/>
    </source>
</evidence>
<evidence type="ECO:0000256" key="1">
    <source>
        <dbReference type="ARBA" id="ARBA00001947"/>
    </source>
</evidence>
<dbReference type="CDD" id="cd07328">
    <property type="entry name" value="M48_Ste24p_like"/>
    <property type="match status" value="1"/>
</dbReference>
<dbReference type="InterPro" id="IPR050083">
    <property type="entry name" value="HtpX_protease"/>
</dbReference>
<proteinExistence type="predicted"/>
<name>A0ABS4U1J8_9PSEU</name>
<dbReference type="PANTHER" id="PTHR43221">
    <property type="entry name" value="PROTEASE HTPX"/>
    <property type="match status" value="1"/>
</dbReference>
<feature type="transmembrane region" description="Helical" evidence="12">
    <location>
        <begin position="666"/>
        <end position="685"/>
    </location>
</feature>
<dbReference type="PANTHER" id="PTHR43221:SF1">
    <property type="entry name" value="PROTEASE HTPX"/>
    <property type="match status" value="1"/>
</dbReference>
<accession>A0ABS4U1J8</accession>
<feature type="transmembrane region" description="Helical" evidence="12">
    <location>
        <begin position="608"/>
        <end position="629"/>
    </location>
</feature>
<keyword evidence="5 12" id="KW-0812">Transmembrane</keyword>
<dbReference type="EMBL" id="JAGINW010000001">
    <property type="protein sequence ID" value="MBP2330517.1"/>
    <property type="molecule type" value="Genomic_DNA"/>
</dbReference>
<dbReference type="RefSeq" id="WP_209647117.1">
    <property type="nucleotide sequence ID" value="NZ_JAGINW010000001.1"/>
</dbReference>
<gene>
    <name evidence="14" type="ORF">JOF56_010902</name>
</gene>
<keyword evidence="11 12" id="KW-0472">Membrane</keyword>
<keyword evidence="15" id="KW-1185">Reference proteome</keyword>
<feature type="transmembrane region" description="Helical" evidence="12">
    <location>
        <begin position="641"/>
        <end position="660"/>
    </location>
</feature>
<evidence type="ECO:0000259" key="13">
    <source>
        <dbReference type="Pfam" id="PF01435"/>
    </source>
</evidence>
<sequence length="814" mass="86122">MRALAALVLLVLFPLVAVLLAAASVVLALWSLTTGSPDLARVLVMPGMTVLVVLVVATLSLSRARRVPTAVEVSDPQLWALVKEVAARTGTPPPDRLRLIAEPNAWVFRIGALRYLDVGLPLPAVLDVDQMRSVLAHEMGHHSSGHVPFASAVYQGYELMTRIVAGLGPSPLRPVLRGHLALYWRVASKVLRDQEMAADRVAVTVTDAATTASALLEITRCGAVWENYLTKLGAPDRIVPGDVCGGFREFYRSPEGAEIRAVPSARQVPGDTHPPMAHRIAAIGAVEDRVGDPVALAGWTDLTQAVDELLFPAAGRDRLPVKQYLAETRRDRDLQTTGRLFRAAQRIGGKGDTAGVLDLLENGRAPELAKEILRADPRPRLAQVALVSHLAAALELTADGDSLQLAKAAVAGDVREARGALTSTVLIAPPQQTFALLGAMTAVDVNGRPFVLILLEHGLALLPTTYIDPTVAQTVEQIQASGVLPENAWRLWYEDFAAARVAAGRKLRMDIELRDGTRLVLREVGVTEALTLGPRSPHGILAGVAAALEGVQDRAPRRGLPLATPKSAKLSTTIAATESYARRLISLVLILAAVPFAAAAATGTSPGAIVPALACAITGLLWFVIDAAMRPNQTRWRGLGFSLSGLVIIAAGVVGLTYAFRPEPVAGFAAFGVGLLVLGVLRWRGRWLRIRGNGFKVTALLAACMGAGLMVRDGVAGLVLLMISAVLFGVGEAFARSVRRSLFGVPDRVSVAGAIALFTSITGVLGIGMAVWAIVEARRMGVRPTLGLTALALSIAVLVILWIVLVTNSAPSHS</sequence>
<keyword evidence="8" id="KW-0862">Zinc</keyword>
<dbReference type="Gene3D" id="3.30.2010.10">
    <property type="entry name" value="Metalloproteases ('zincins'), catalytic domain"/>
    <property type="match status" value="1"/>
</dbReference>
<evidence type="ECO:0000256" key="10">
    <source>
        <dbReference type="ARBA" id="ARBA00023049"/>
    </source>
</evidence>
<evidence type="ECO:0000256" key="3">
    <source>
        <dbReference type="ARBA" id="ARBA00022475"/>
    </source>
</evidence>
<evidence type="ECO:0000256" key="9">
    <source>
        <dbReference type="ARBA" id="ARBA00022989"/>
    </source>
</evidence>
<keyword evidence="10" id="KW-0482">Metalloprotease</keyword>
<evidence type="ECO:0000313" key="15">
    <source>
        <dbReference type="Proteomes" id="UP001519332"/>
    </source>
</evidence>
<evidence type="ECO:0000256" key="8">
    <source>
        <dbReference type="ARBA" id="ARBA00022833"/>
    </source>
</evidence>
<protein>
    <submittedName>
        <fullName evidence="14">Zn-dependent protease with chaperone function</fullName>
    </submittedName>
</protein>
<feature type="transmembrane region" description="Helical" evidence="12">
    <location>
        <begin position="786"/>
        <end position="805"/>
    </location>
</feature>
<keyword evidence="9 12" id="KW-1133">Transmembrane helix</keyword>
<keyword evidence="3" id="KW-1003">Cell membrane</keyword>
<evidence type="ECO:0000256" key="6">
    <source>
        <dbReference type="ARBA" id="ARBA00022723"/>
    </source>
</evidence>
<evidence type="ECO:0000256" key="5">
    <source>
        <dbReference type="ARBA" id="ARBA00022692"/>
    </source>
</evidence>
<comment type="subcellular location">
    <subcellularLocation>
        <location evidence="2">Cell membrane</location>
        <topology evidence="2">Multi-pass membrane protein</topology>
    </subcellularLocation>
</comment>
<dbReference type="Proteomes" id="UP001519332">
    <property type="component" value="Unassembled WGS sequence"/>
</dbReference>